<sequence>MIVLLGLSLIGAGITGVFLAAFAQDVGNGLQSNKPDA</sequence>
<dbReference type="EMBL" id="CADCTO010000221">
    <property type="protein sequence ID" value="CAA9247014.1"/>
    <property type="molecule type" value="Genomic_DNA"/>
</dbReference>
<proteinExistence type="predicted"/>
<gene>
    <name evidence="1" type="ORF">AVDCRST_MAG63-1712</name>
</gene>
<accession>A0A6J4ID75</accession>
<dbReference type="AlphaFoldDB" id="A0A6J4ID75"/>
<organism evidence="1">
    <name type="scientific">uncultured Armatimonadetes bacterium</name>
    <dbReference type="NCBI Taxonomy" id="157466"/>
    <lineage>
        <taxon>Bacteria</taxon>
        <taxon>Bacillati</taxon>
        <taxon>Armatimonadota</taxon>
        <taxon>environmental samples</taxon>
    </lineage>
</organism>
<name>A0A6J4ID75_9BACT</name>
<protein>
    <submittedName>
        <fullName evidence="1">Uncharacterized protein</fullName>
    </submittedName>
</protein>
<reference evidence="1" key="1">
    <citation type="submission" date="2020-02" db="EMBL/GenBank/DDBJ databases">
        <authorList>
            <person name="Meier V. D."/>
        </authorList>
    </citation>
    <scope>NUCLEOTIDE SEQUENCE</scope>
    <source>
        <strain evidence="1">AVDCRST_MAG63</strain>
    </source>
</reference>
<evidence type="ECO:0000313" key="1">
    <source>
        <dbReference type="EMBL" id="CAA9247014.1"/>
    </source>
</evidence>